<evidence type="ECO:0000256" key="6">
    <source>
        <dbReference type="ARBA" id="ARBA00022777"/>
    </source>
</evidence>
<dbReference type="SMART" id="SM00388">
    <property type="entry name" value="HisKA"/>
    <property type="match status" value="1"/>
</dbReference>
<dbReference type="SUPFAM" id="SSF47384">
    <property type="entry name" value="Homodimeric domain of signal transducing histidine kinase"/>
    <property type="match status" value="1"/>
</dbReference>
<proteinExistence type="predicted"/>
<comment type="subcellular location">
    <subcellularLocation>
        <location evidence="2">Membrane</location>
    </subcellularLocation>
</comment>
<dbReference type="GO" id="GO:0016036">
    <property type="term" value="P:cellular response to phosphate starvation"/>
    <property type="evidence" value="ECO:0007669"/>
    <property type="project" value="TreeGrafter"/>
</dbReference>
<keyword evidence="5" id="KW-0808">Transferase</keyword>
<dbReference type="SMART" id="SM00304">
    <property type="entry name" value="HAMP"/>
    <property type="match status" value="1"/>
</dbReference>
<dbReference type="InterPro" id="IPR005467">
    <property type="entry name" value="His_kinase_dom"/>
</dbReference>
<dbReference type="PROSITE" id="PS50109">
    <property type="entry name" value="HIS_KIN"/>
    <property type="match status" value="1"/>
</dbReference>
<evidence type="ECO:0000256" key="2">
    <source>
        <dbReference type="ARBA" id="ARBA00004370"/>
    </source>
</evidence>
<evidence type="ECO:0000256" key="7">
    <source>
        <dbReference type="ARBA" id="ARBA00023012"/>
    </source>
</evidence>
<dbReference type="InterPro" id="IPR036097">
    <property type="entry name" value="HisK_dim/P_sf"/>
</dbReference>
<gene>
    <name evidence="11" type="ORF">FQB35_14255</name>
</gene>
<dbReference type="InterPro" id="IPR003594">
    <property type="entry name" value="HATPase_dom"/>
</dbReference>
<evidence type="ECO:0000256" key="8">
    <source>
        <dbReference type="SAM" id="Phobius"/>
    </source>
</evidence>
<keyword evidence="12" id="KW-1185">Reference proteome</keyword>
<dbReference type="PANTHER" id="PTHR45453">
    <property type="entry name" value="PHOSPHATE REGULON SENSOR PROTEIN PHOR"/>
    <property type="match status" value="1"/>
</dbReference>
<dbReference type="CDD" id="cd06225">
    <property type="entry name" value="HAMP"/>
    <property type="match status" value="1"/>
</dbReference>
<keyword evidence="8" id="KW-1133">Transmembrane helix</keyword>
<dbReference type="InterPro" id="IPR003660">
    <property type="entry name" value="HAMP_dom"/>
</dbReference>
<dbReference type="KEGG" id="crs:FQB35_14255"/>
<feature type="domain" description="Histidine kinase" evidence="9">
    <location>
        <begin position="250"/>
        <end position="463"/>
    </location>
</feature>
<feature type="domain" description="HAMP" evidence="10">
    <location>
        <begin position="189"/>
        <end position="242"/>
    </location>
</feature>
<keyword evidence="7" id="KW-0902">Two-component regulatory system</keyword>
<dbReference type="InterPro" id="IPR050351">
    <property type="entry name" value="BphY/WalK/GraS-like"/>
</dbReference>
<dbReference type="CDD" id="cd00082">
    <property type="entry name" value="HisKA"/>
    <property type="match status" value="1"/>
</dbReference>
<feature type="transmembrane region" description="Helical" evidence="8">
    <location>
        <begin position="169"/>
        <end position="187"/>
    </location>
</feature>
<dbReference type="PANTHER" id="PTHR45453:SF1">
    <property type="entry name" value="PHOSPHATE REGULON SENSOR PROTEIN PHOR"/>
    <property type="match status" value="1"/>
</dbReference>
<dbReference type="Pfam" id="PF02518">
    <property type="entry name" value="HATPase_c"/>
    <property type="match status" value="1"/>
</dbReference>
<protein>
    <recommendedName>
        <fullName evidence="3">histidine kinase</fullName>
        <ecNumber evidence="3">2.7.13.3</ecNumber>
    </recommendedName>
</protein>
<evidence type="ECO:0000256" key="3">
    <source>
        <dbReference type="ARBA" id="ARBA00012438"/>
    </source>
</evidence>
<keyword evidence="6 11" id="KW-0418">Kinase</keyword>
<dbReference type="PRINTS" id="PR00344">
    <property type="entry name" value="BCTRLSENSOR"/>
</dbReference>
<dbReference type="GO" id="GO:0005886">
    <property type="term" value="C:plasma membrane"/>
    <property type="evidence" value="ECO:0007669"/>
    <property type="project" value="TreeGrafter"/>
</dbReference>
<name>A0A5C0SK64_CRATE</name>
<dbReference type="Proteomes" id="UP000324646">
    <property type="component" value="Chromosome"/>
</dbReference>
<dbReference type="Pfam" id="PF00512">
    <property type="entry name" value="HisKA"/>
    <property type="match status" value="1"/>
</dbReference>
<dbReference type="GO" id="GO:0004721">
    <property type="term" value="F:phosphoprotein phosphatase activity"/>
    <property type="evidence" value="ECO:0007669"/>
    <property type="project" value="TreeGrafter"/>
</dbReference>
<evidence type="ECO:0000259" key="10">
    <source>
        <dbReference type="PROSITE" id="PS50885"/>
    </source>
</evidence>
<sequence>MKKPLSKKFAFIFILTVFGAILVTSLISNYMIDKQFNQYLLEEHQRKIEKVKKLVGELYNPKDPSEKLDDRQIKRYAMLEDLYIQINDVDGNMIFSSGQSHLLHKKMMGSMMGRMMNKKMDTLLGEYIEKEFPIIKNGENIGTIVIGYFGISNISGRDIQFKNTMNQSFVISITVTLLLAFIISGILSKQMTKPLEKITKVANEMRNGNLQIRADVNTDTIEIHELCQAIHYLGDTLQQQEKLRKRLTSDMAHEIRTPLTTLQSHVEAFMDGIWEPTEERLKSCYDEILRLKKLVDHLKDLARLEQDHLYLNKSHFNLSSTIKQIIKTFQPQYLKKNLKIIMNVLPGVEVFMDEDKIKQILFNLLSNAYKYSYEGGRVEIGLKQEDVLTIYVKDEGIGISKENLPHIFERFYRAETSRSRETGGAGIGLTITKALVKAHGGNIQVESKEGEGTLFVIQFPKEDVL</sequence>
<evidence type="ECO:0000256" key="4">
    <source>
        <dbReference type="ARBA" id="ARBA00022553"/>
    </source>
</evidence>
<dbReference type="OrthoDB" id="9813151at2"/>
<dbReference type="Pfam" id="PF00672">
    <property type="entry name" value="HAMP"/>
    <property type="match status" value="1"/>
</dbReference>
<dbReference type="EMBL" id="CP042243">
    <property type="protein sequence ID" value="QEK13339.1"/>
    <property type="molecule type" value="Genomic_DNA"/>
</dbReference>
<dbReference type="Gene3D" id="6.10.340.10">
    <property type="match status" value="1"/>
</dbReference>
<evidence type="ECO:0000313" key="12">
    <source>
        <dbReference type="Proteomes" id="UP000324646"/>
    </source>
</evidence>
<accession>A0A5C0SK64</accession>
<keyword evidence="8" id="KW-0812">Transmembrane</keyword>
<dbReference type="FunFam" id="3.30.565.10:FF:000006">
    <property type="entry name" value="Sensor histidine kinase WalK"/>
    <property type="match status" value="1"/>
</dbReference>
<reference evidence="11 12" key="1">
    <citation type="submission" date="2019-07" db="EMBL/GenBank/DDBJ databases">
        <title>Complete genome of Crassaminicella thermophila SY095.</title>
        <authorList>
            <person name="Li X."/>
        </authorList>
    </citation>
    <scope>NUCLEOTIDE SEQUENCE [LARGE SCALE GENOMIC DNA]</scope>
    <source>
        <strain evidence="11 12">SY095</strain>
    </source>
</reference>
<comment type="catalytic activity">
    <reaction evidence="1">
        <text>ATP + protein L-histidine = ADP + protein N-phospho-L-histidine.</text>
        <dbReference type="EC" id="2.7.13.3"/>
    </reaction>
</comment>
<evidence type="ECO:0000313" key="11">
    <source>
        <dbReference type="EMBL" id="QEK13339.1"/>
    </source>
</evidence>
<dbReference type="SUPFAM" id="SSF158472">
    <property type="entry name" value="HAMP domain-like"/>
    <property type="match status" value="1"/>
</dbReference>
<dbReference type="Gene3D" id="3.30.565.10">
    <property type="entry name" value="Histidine kinase-like ATPase, C-terminal domain"/>
    <property type="match status" value="1"/>
</dbReference>
<dbReference type="Gene3D" id="1.10.287.130">
    <property type="match status" value="1"/>
</dbReference>
<evidence type="ECO:0000259" key="9">
    <source>
        <dbReference type="PROSITE" id="PS50109"/>
    </source>
</evidence>
<dbReference type="SMART" id="SM00387">
    <property type="entry name" value="HATPase_c"/>
    <property type="match status" value="1"/>
</dbReference>
<dbReference type="EC" id="2.7.13.3" evidence="3"/>
<dbReference type="RefSeq" id="WP_148810511.1">
    <property type="nucleotide sequence ID" value="NZ_CP042243.1"/>
</dbReference>
<dbReference type="InterPro" id="IPR003661">
    <property type="entry name" value="HisK_dim/P_dom"/>
</dbReference>
<dbReference type="InterPro" id="IPR036890">
    <property type="entry name" value="HATPase_C_sf"/>
</dbReference>
<dbReference type="AlphaFoldDB" id="A0A5C0SK64"/>
<dbReference type="GO" id="GO:0000155">
    <property type="term" value="F:phosphorelay sensor kinase activity"/>
    <property type="evidence" value="ECO:0007669"/>
    <property type="project" value="InterPro"/>
</dbReference>
<keyword evidence="8" id="KW-0472">Membrane</keyword>
<dbReference type="CDD" id="cd00075">
    <property type="entry name" value="HATPase"/>
    <property type="match status" value="1"/>
</dbReference>
<evidence type="ECO:0000256" key="1">
    <source>
        <dbReference type="ARBA" id="ARBA00000085"/>
    </source>
</evidence>
<feature type="transmembrane region" description="Helical" evidence="8">
    <location>
        <begin position="9"/>
        <end position="32"/>
    </location>
</feature>
<organism evidence="11 12">
    <name type="scientific">Crassaminicella thermophila</name>
    <dbReference type="NCBI Taxonomy" id="2599308"/>
    <lineage>
        <taxon>Bacteria</taxon>
        <taxon>Bacillati</taxon>
        <taxon>Bacillota</taxon>
        <taxon>Clostridia</taxon>
        <taxon>Eubacteriales</taxon>
        <taxon>Clostridiaceae</taxon>
        <taxon>Crassaminicella</taxon>
    </lineage>
</organism>
<dbReference type="InterPro" id="IPR004358">
    <property type="entry name" value="Sig_transdc_His_kin-like_C"/>
</dbReference>
<evidence type="ECO:0000256" key="5">
    <source>
        <dbReference type="ARBA" id="ARBA00022679"/>
    </source>
</evidence>
<dbReference type="PROSITE" id="PS50885">
    <property type="entry name" value="HAMP"/>
    <property type="match status" value="1"/>
</dbReference>
<dbReference type="SUPFAM" id="SSF55874">
    <property type="entry name" value="ATPase domain of HSP90 chaperone/DNA topoisomerase II/histidine kinase"/>
    <property type="match status" value="1"/>
</dbReference>
<keyword evidence="4" id="KW-0597">Phosphoprotein</keyword>